<comment type="caution">
    <text evidence="2">The sequence shown here is derived from an EMBL/GenBank/DDBJ whole genome shotgun (WGS) entry which is preliminary data.</text>
</comment>
<dbReference type="Proteomes" id="UP000248714">
    <property type="component" value="Unassembled WGS sequence"/>
</dbReference>
<evidence type="ECO:0000313" key="3">
    <source>
        <dbReference type="Proteomes" id="UP000248714"/>
    </source>
</evidence>
<evidence type="ECO:0000313" key="2">
    <source>
        <dbReference type="EMBL" id="RAS61299.1"/>
    </source>
</evidence>
<organism evidence="2 3">
    <name type="scientific">Lentzea atacamensis</name>
    <dbReference type="NCBI Taxonomy" id="531938"/>
    <lineage>
        <taxon>Bacteria</taxon>
        <taxon>Bacillati</taxon>
        <taxon>Actinomycetota</taxon>
        <taxon>Actinomycetes</taxon>
        <taxon>Pseudonocardiales</taxon>
        <taxon>Pseudonocardiaceae</taxon>
        <taxon>Lentzea</taxon>
    </lineage>
</organism>
<name>A0ABX9E286_9PSEU</name>
<evidence type="ECO:0000256" key="1">
    <source>
        <dbReference type="SAM" id="MobiDB-lite"/>
    </source>
</evidence>
<feature type="region of interest" description="Disordered" evidence="1">
    <location>
        <begin position="100"/>
        <end position="128"/>
    </location>
</feature>
<dbReference type="RefSeq" id="WP_112230422.1">
    <property type="nucleotide sequence ID" value="NZ_QLTT01000010.1"/>
</dbReference>
<dbReference type="InterPro" id="IPR036689">
    <property type="entry name" value="ESAT-6-like_sf"/>
</dbReference>
<dbReference type="EMBL" id="QLTT01000010">
    <property type="protein sequence ID" value="RAS61299.1"/>
    <property type="molecule type" value="Genomic_DNA"/>
</dbReference>
<protein>
    <recommendedName>
        <fullName evidence="4">WXG100 family type VII secretion target</fullName>
    </recommendedName>
</protein>
<gene>
    <name evidence="2" type="ORF">C8D87_110247</name>
</gene>
<reference evidence="2 3" key="1">
    <citation type="submission" date="2018-06" db="EMBL/GenBank/DDBJ databases">
        <title>Genomic Encyclopedia of Type Strains, Phase IV (KMG-IV): sequencing the most valuable type-strain genomes for metagenomic binning, comparative biology and taxonomic classification.</title>
        <authorList>
            <person name="Goeker M."/>
        </authorList>
    </citation>
    <scope>NUCLEOTIDE SEQUENCE [LARGE SCALE GENOMIC DNA]</scope>
    <source>
        <strain evidence="2 3">DSM 45479</strain>
    </source>
</reference>
<dbReference type="SUPFAM" id="SSF140453">
    <property type="entry name" value="EsxAB dimer-like"/>
    <property type="match status" value="1"/>
</dbReference>
<feature type="compositionally biased region" description="Basic and acidic residues" evidence="1">
    <location>
        <begin position="101"/>
        <end position="114"/>
    </location>
</feature>
<accession>A0ABX9E286</accession>
<sequence length="358" mass="39039">MTFAVQPEALCGYAQLLNGQVHEVEAMRTYERNEIDAKIGWGGLLTLLGDVYPTMVSELNESLNKVSRLLDDSRSALSSTAAMYESTDRDSALQLDSTMQGKERGDVLPPDQREAAAPFAPRRVPSGRLSPPGEYSGQFRWQMDILDAVGLSITAFVRQAIVSLSGWDPFEPVMRDWTGDWAKIRSVADAWHSMRHGFEDLSVNVVQAAQDLSHEWHGNAAGACLTYLQHFSESLHGQAEFCRFVRDKLVEAADGAADMYKAASGLMSSAIDWAITAAIAAGVGTATVEFYGAGIAGWVLAGIAIERLTARLAEVANIISNFKNVLEGLVGLLKNIHGTSFDGYQIRRLPLEPYTAPR</sequence>
<proteinExistence type="predicted"/>
<evidence type="ECO:0008006" key="4">
    <source>
        <dbReference type="Google" id="ProtNLM"/>
    </source>
</evidence>
<keyword evidence="3" id="KW-1185">Reference proteome</keyword>